<dbReference type="Pfam" id="PF14705">
    <property type="entry name" value="Costars"/>
    <property type="match status" value="1"/>
</dbReference>
<protein>
    <submittedName>
        <fullName evidence="3">Costars domain-containing protein</fullName>
    </submittedName>
</protein>
<dbReference type="GO" id="GO:0030017">
    <property type="term" value="C:sarcomere"/>
    <property type="evidence" value="ECO:0007669"/>
    <property type="project" value="TreeGrafter"/>
</dbReference>
<organism evidence="2 3">
    <name type="scientific">Parastrongyloides trichosuri</name>
    <name type="common">Possum-specific nematode worm</name>
    <dbReference type="NCBI Taxonomy" id="131310"/>
    <lineage>
        <taxon>Eukaryota</taxon>
        <taxon>Metazoa</taxon>
        <taxon>Ecdysozoa</taxon>
        <taxon>Nematoda</taxon>
        <taxon>Chromadorea</taxon>
        <taxon>Rhabditida</taxon>
        <taxon>Tylenchina</taxon>
        <taxon>Panagrolaimomorpha</taxon>
        <taxon>Strongyloidoidea</taxon>
        <taxon>Strongyloididae</taxon>
        <taxon>Parastrongyloides</taxon>
    </lineage>
</organism>
<dbReference type="SMART" id="SM01283">
    <property type="entry name" value="Costars"/>
    <property type="match status" value="1"/>
</dbReference>
<dbReference type="InterPro" id="IPR027817">
    <property type="entry name" value="Costars_dom"/>
</dbReference>
<accession>A0A0N4Z778</accession>
<dbReference type="GO" id="GO:0035025">
    <property type="term" value="P:positive regulation of Rho protein signal transduction"/>
    <property type="evidence" value="ECO:0007669"/>
    <property type="project" value="InterPro"/>
</dbReference>
<evidence type="ECO:0000313" key="3">
    <source>
        <dbReference type="WBParaSite" id="PTRK_0000303000.1"/>
    </source>
</evidence>
<dbReference type="InterPro" id="IPR038095">
    <property type="entry name" value="Costars_sf"/>
</dbReference>
<dbReference type="GO" id="GO:0045944">
    <property type="term" value="P:positive regulation of transcription by RNA polymerase II"/>
    <property type="evidence" value="ECO:0007669"/>
    <property type="project" value="TreeGrafter"/>
</dbReference>
<dbReference type="InterPro" id="IPR026111">
    <property type="entry name" value="Abra"/>
</dbReference>
<feature type="domain" description="Costars" evidence="1">
    <location>
        <begin position="139"/>
        <end position="214"/>
    </location>
</feature>
<keyword evidence="2" id="KW-1185">Reference proteome</keyword>
<dbReference type="Proteomes" id="UP000038045">
    <property type="component" value="Unplaced"/>
</dbReference>
<proteinExistence type="predicted"/>
<sequence length="239" mass="27611">MLSKKCSNMKEFINKFNEDNNNNADNKEEQSEQVPKGCYWPFRNMKSNTDNLKNKFNGESIDEPTNDCPQRATRPYCRQSSTLKFIDKFNATIQQTNEELKRNPYSETYKVQHYDKKASDYARPEVGSKTDIRAHKAGNYITSEIIFLCEVINTYATGEVPNRSMKFGPLFHSYNLYSGSLVGILIRARKYGLIDFEGEMLYQGQDNNKEIRMLKTIEDIKKCVKYSGDPVHCVSIVNT</sequence>
<dbReference type="PANTHER" id="PTHR22739">
    <property type="entry name" value="STRIATED MUSCLE ACTIVATOR OF RHO-DEPENDENT SIGNALING-RELATED"/>
    <property type="match status" value="1"/>
</dbReference>
<evidence type="ECO:0000259" key="1">
    <source>
        <dbReference type="SMART" id="SM01283"/>
    </source>
</evidence>
<evidence type="ECO:0000313" key="2">
    <source>
        <dbReference type="Proteomes" id="UP000038045"/>
    </source>
</evidence>
<dbReference type="Gene3D" id="1.10.10.1540">
    <property type="entry name" value="Costar domain"/>
    <property type="match status" value="1"/>
</dbReference>
<dbReference type="GO" id="GO:0003779">
    <property type="term" value="F:actin binding"/>
    <property type="evidence" value="ECO:0007669"/>
    <property type="project" value="InterPro"/>
</dbReference>
<dbReference type="AlphaFoldDB" id="A0A0N4Z778"/>
<dbReference type="WBParaSite" id="PTRK_0000303000.1">
    <property type="protein sequence ID" value="PTRK_0000303000.1"/>
    <property type="gene ID" value="PTRK_0000303000"/>
</dbReference>
<dbReference type="PANTHER" id="PTHR22739:SF7">
    <property type="entry name" value="EG:152A3.3 PROTEIN-RELATED"/>
    <property type="match status" value="1"/>
</dbReference>
<name>A0A0N4Z778_PARTI</name>
<reference evidence="3" key="1">
    <citation type="submission" date="2017-02" db="UniProtKB">
        <authorList>
            <consortium name="WormBaseParasite"/>
        </authorList>
    </citation>
    <scope>IDENTIFICATION</scope>
</reference>